<evidence type="ECO:0000313" key="1">
    <source>
        <dbReference type="EMBL" id="GAF71101.1"/>
    </source>
</evidence>
<dbReference type="EMBL" id="BARS01005291">
    <property type="protein sequence ID" value="GAF71101.1"/>
    <property type="molecule type" value="Genomic_DNA"/>
</dbReference>
<comment type="caution">
    <text evidence="1">The sequence shown here is derived from an EMBL/GenBank/DDBJ whole genome shotgun (WGS) entry which is preliminary data.</text>
</comment>
<proteinExistence type="predicted"/>
<sequence length="41" mass="4804">MEDKAEYNLTTGGVNYTIPEYMREGIERYIKTRVKAGDFLM</sequence>
<dbReference type="AlphaFoldDB" id="X0S7C8"/>
<accession>X0S7C8</accession>
<gene>
    <name evidence="1" type="ORF">S01H1_10362</name>
</gene>
<organism evidence="1">
    <name type="scientific">marine sediment metagenome</name>
    <dbReference type="NCBI Taxonomy" id="412755"/>
    <lineage>
        <taxon>unclassified sequences</taxon>
        <taxon>metagenomes</taxon>
        <taxon>ecological metagenomes</taxon>
    </lineage>
</organism>
<name>X0S7C8_9ZZZZ</name>
<reference evidence="1" key="1">
    <citation type="journal article" date="2014" name="Front. Microbiol.">
        <title>High frequency of phylogenetically diverse reductive dehalogenase-homologous genes in deep subseafloor sedimentary metagenomes.</title>
        <authorList>
            <person name="Kawai M."/>
            <person name="Futagami T."/>
            <person name="Toyoda A."/>
            <person name="Takaki Y."/>
            <person name="Nishi S."/>
            <person name="Hori S."/>
            <person name="Arai W."/>
            <person name="Tsubouchi T."/>
            <person name="Morono Y."/>
            <person name="Uchiyama I."/>
            <person name="Ito T."/>
            <person name="Fujiyama A."/>
            <person name="Inagaki F."/>
            <person name="Takami H."/>
        </authorList>
    </citation>
    <scope>NUCLEOTIDE SEQUENCE</scope>
    <source>
        <strain evidence="1">Expedition CK06-06</strain>
    </source>
</reference>
<protein>
    <submittedName>
        <fullName evidence="1">Uncharacterized protein</fullName>
    </submittedName>
</protein>
<feature type="non-terminal residue" evidence="1">
    <location>
        <position position="41"/>
    </location>
</feature>